<evidence type="ECO:0000256" key="1">
    <source>
        <dbReference type="ARBA" id="ARBA00022737"/>
    </source>
</evidence>
<dbReference type="Proteomes" id="UP001153069">
    <property type="component" value="Unassembled WGS sequence"/>
</dbReference>
<proteinExistence type="predicted"/>
<dbReference type="AlphaFoldDB" id="A0A9N8E5G5"/>
<name>A0A9N8E5G5_9STRA</name>
<dbReference type="InterPro" id="IPR052201">
    <property type="entry name" value="LRR-containing_regulator"/>
</dbReference>
<dbReference type="EMBL" id="CAICTM010000536">
    <property type="protein sequence ID" value="CAB9512450.1"/>
    <property type="molecule type" value="Genomic_DNA"/>
</dbReference>
<organism evidence="2 3">
    <name type="scientific">Seminavis robusta</name>
    <dbReference type="NCBI Taxonomy" id="568900"/>
    <lineage>
        <taxon>Eukaryota</taxon>
        <taxon>Sar</taxon>
        <taxon>Stramenopiles</taxon>
        <taxon>Ochrophyta</taxon>
        <taxon>Bacillariophyta</taxon>
        <taxon>Bacillariophyceae</taxon>
        <taxon>Bacillariophycidae</taxon>
        <taxon>Naviculales</taxon>
        <taxon>Naviculaceae</taxon>
        <taxon>Seminavis</taxon>
    </lineage>
</organism>
<keyword evidence="3" id="KW-1185">Reference proteome</keyword>
<accession>A0A9N8E5G5</accession>
<gene>
    <name evidence="2" type="ORF">SEMRO_537_G162330.1</name>
</gene>
<keyword evidence="1" id="KW-0677">Repeat</keyword>
<dbReference type="PANTHER" id="PTHR24111">
    <property type="entry name" value="LEUCINE-RICH REPEAT-CONTAINING PROTEIN 34"/>
    <property type="match status" value="1"/>
</dbReference>
<evidence type="ECO:0000313" key="3">
    <source>
        <dbReference type="Proteomes" id="UP001153069"/>
    </source>
</evidence>
<evidence type="ECO:0000313" key="2">
    <source>
        <dbReference type="EMBL" id="CAB9512450.1"/>
    </source>
</evidence>
<dbReference type="OrthoDB" id="65413at2759"/>
<protein>
    <submittedName>
        <fullName evidence="2">NLR family, CARD domain containing 3</fullName>
    </submittedName>
</protein>
<dbReference type="PANTHER" id="PTHR24111:SF0">
    <property type="entry name" value="LEUCINE-RICH REPEAT-CONTAINING PROTEIN"/>
    <property type="match status" value="1"/>
</dbReference>
<reference evidence="2" key="1">
    <citation type="submission" date="2020-06" db="EMBL/GenBank/DDBJ databases">
        <authorList>
            <consortium name="Plant Systems Biology data submission"/>
        </authorList>
    </citation>
    <scope>NUCLEOTIDE SEQUENCE</scope>
    <source>
        <strain evidence="2">D6</strain>
    </source>
</reference>
<comment type="caution">
    <text evidence="2">The sequence shown here is derived from an EMBL/GenBank/DDBJ whole genome shotgun (WGS) entry which is preliminary data.</text>
</comment>
<dbReference type="InterPro" id="IPR032675">
    <property type="entry name" value="LRR_dom_sf"/>
</dbReference>
<sequence>MSRWEASIVEHLELNRKTYFILKLEWEVEDAYRLAEAISRNQTVRYVFLYDNFLASCSLNGRREVLKALACLTRLESLVYISNGTRVKIPLDALTAIFKAAKKLSTFELHGPNLVGTSSDFAEFSHTITKLPLLKSFKLLPAYFERGRIDLGVLIDALAKVDTLEELRMCLYCDKGSHLSSHALQSLCRSKVLRILDLRWPHLCDEHLTTMSKELRYNAVLRELRVAGNNLAYSCFSVAEMIEVNEGIEHLTLACRGLGNSECCKALWKAIDANSFLKEITFENTDETCNRGQDFSELMGTVLEENNTLVTLRLYNMGLDDETCEALGRALQVNVTLKALDVRKGNRSISDEGFEALASMLQRNYTLTSLHTNATGAIKKQMDMCLKLNQSAKKLQDGLDDDVDRDGGRPRSPGSYFTFCACR</sequence>
<dbReference type="Gene3D" id="3.80.10.10">
    <property type="entry name" value="Ribonuclease Inhibitor"/>
    <property type="match status" value="2"/>
</dbReference>
<dbReference type="SUPFAM" id="SSF52047">
    <property type="entry name" value="RNI-like"/>
    <property type="match status" value="1"/>
</dbReference>